<evidence type="ECO:0000256" key="6">
    <source>
        <dbReference type="ARBA" id="ARBA00022801"/>
    </source>
</evidence>
<keyword evidence="6" id="KW-0378">Hydrolase</keyword>
<keyword evidence="4" id="KW-0028">Amino-acid biosynthesis</keyword>
<dbReference type="InterPro" id="IPR036412">
    <property type="entry name" value="HAD-like_sf"/>
</dbReference>
<organism evidence="9">
    <name type="scientific">freshwater metagenome</name>
    <dbReference type="NCBI Taxonomy" id="449393"/>
    <lineage>
        <taxon>unclassified sequences</taxon>
        <taxon>metagenomes</taxon>
        <taxon>ecological metagenomes</taxon>
    </lineage>
</organism>
<evidence type="ECO:0000256" key="7">
    <source>
        <dbReference type="ARBA" id="ARBA00022842"/>
    </source>
</evidence>
<evidence type="ECO:0000256" key="8">
    <source>
        <dbReference type="ARBA" id="ARBA00023299"/>
    </source>
</evidence>
<dbReference type="InterPro" id="IPR023214">
    <property type="entry name" value="HAD_sf"/>
</dbReference>
<name>A0A6J7LJX9_9ZZZZ</name>
<dbReference type="Pfam" id="PF00702">
    <property type="entry name" value="Hydrolase"/>
    <property type="match status" value="1"/>
</dbReference>
<evidence type="ECO:0000256" key="2">
    <source>
        <dbReference type="ARBA" id="ARBA00005135"/>
    </source>
</evidence>
<dbReference type="GO" id="GO:0005737">
    <property type="term" value="C:cytoplasm"/>
    <property type="evidence" value="ECO:0007669"/>
    <property type="project" value="TreeGrafter"/>
</dbReference>
<dbReference type="Gene3D" id="3.90.1470.10">
    <property type="entry name" value="thrh gene product, domain 2"/>
    <property type="match status" value="1"/>
</dbReference>
<dbReference type="AlphaFoldDB" id="A0A6J7LJX9"/>
<dbReference type="PANTHER" id="PTHR43344:SF2">
    <property type="entry name" value="PHOSPHOSERINE PHOSPHATASE"/>
    <property type="match status" value="1"/>
</dbReference>
<comment type="pathway">
    <text evidence="2">Amino-acid biosynthesis; L-serine biosynthesis; L-serine from 3-phospho-D-glycerate: step 3/3.</text>
</comment>
<dbReference type="NCBIfam" id="NF010109">
    <property type="entry name" value="PRK13582.1"/>
    <property type="match status" value="1"/>
</dbReference>
<dbReference type="SUPFAM" id="SSF56784">
    <property type="entry name" value="HAD-like"/>
    <property type="match status" value="1"/>
</dbReference>
<evidence type="ECO:0000256" key="5">
    <source>
        <dbReference type="ARBA" id="ARBA00022723"/>
    </source>
</evidence>
<proteinExistence type="predicted"/>
<keyword evidence="5" id="KW-0479">Metal-binding</keyword>
<dbReference type="GO" id="GO:0036424">
    <property type="term" value="F:L-phosphoserine phosphatase activity"/>
    <property type="evidence" value="ECO:0007669"/>
    <property type="project" value="TreeGrafter"/>
</dbReference>
<evidence type="ECO:0000256" key="1">
    <source>
        <dbReference type="ARBA" id="ARBA00001946"/>
    </source>
</evidence>
<dbReference type="Gene3D" id="3.40.50.1000">
    <property type="entry name" value="HAD superfamily/HAD-like"/>
    <property type="match status" value="1"/>
</dbReference>
<protein>
    <recommendedName>
        <fullName evidence="3">phosphoserine phosphatase</fullName>
        <ecNumber evidence="3">3.1.3.3</ecNumber>
    </recommendedName>
</protein>
<dbReference type="EC" id="3.1.3.3" evidence="3"/>
<dbReference type="GO" id="GO:0006564">
    <property type="term" value="P:L-serine biosynthetic process"/>
    <property type="evidence" value="ECO:0007669"/>
    <property type="project" value="UniProtKB-KW"/>
</dbReference>
<evidence type="ECO:0000313" key="9">
    <source>
        <dbReference type="EMBL" id="CAB4967462.1"/>
    </source>
</evidence>
<dbReference type="GO" id="GO:0000287">
    <property type="term" value="F:magnesium ion binding"/>
    <property type="evidence" value="ECO:0007669"/>
    <property type="project" value="TreeGrafter"/>
</dbReference>
<dbReference type="PANTHER" id="PTHR43344">
    <property type="entry name" value="PHOSPHOSERINE PHOSPHATASE"/>
    <property type="match status" value="1"/>
</dbReference>
<gene>
    <name evidence="9" type="ORF">UFOPK3889_00207</name>
</gene>
<evidence type="ECO:0000256" key="3">
    <source>
        <dbReference type="ARBA" id="ARBA00012640"/>
    </source>
</evidence>
<keyword evidence="8" id="KW-0718">Serine biosynthesis</keyword>
<sequence length="158" mass="17588">MRQRLALLAEHNLTMSAIAQVISTLHPLPGAKDFLDALREKTQVIILSDTFEQFGLPFMRQLGMPTLLCHRLIVENDSIVDFELRQVDQKRRAVEAFKALNYRVAAAGDSYNDTAMLASADAGFLFHAPDNVIAEFPQFPSLSSFSELLEHLSGALDL</sequence>
<accession>A0A6J7LJX9</accession>
<reference evidence="9" key="1">
    <citation type="submission" date="2020-05" db="EMBL/GenBank/DDBJ databases">
        <authorList>
            <person name="Chiriac C."/>
            <person name="Salcher M."/>
            <person name="Ghai R."/>
            <person name="Kavagutti S V."/>
        </authorList>
    </citation>
    <scope>NUCLEOTIDE SEQUENCE</scope>
</reference>
<comment type="cofactor">
    <cofactor evidence="1">
        <name>Mg(2+)</name>
        <dbReference type="ChEBI" id="CHEBI:18420"/>
    </cofactor>
</comment>
<dbReference type="InterPro" id="IPR050582">
    <property type="entry name" value="HAD-like_SerB"/>
</dbReference>
<dbReference type="EMBL" id="CAFBNZ010000020">
    <property type="protein sequence ID" value="CAB4967462.1"/>
    <property type="molecule type" value="Genomic_DNA"/>
</dbReference>
<keyword evidence="7" id="KW-0460">Magnesium</keyword>
<evidence type="ECO:0000256" key="4">
    <source>
        <dbReference type="ARBA" id="ARBA00022605"/>
    </source>
</evidence>